<reference evidence="1" key="1">
    <citation type="submission" date="2022-06" db="EMBL/GenBank/DDBJ databases">
        <title>Diverse halophilic archaea isolated from saline environments.</title>
        <authorList>
            <person name="Cui H.-L."/>
        </authorList>
    </citation>
    <scope>NUCLEOTIDE SEQUENCE</scope>
    <source>
        <strain evidence="1">WLHS1</strain>
    </source>
</reference>
<sequence length="60" mass="6969">MIPSQHAQDDLITIIALVRYSYQFEAAEPRNADRAWQMAMELADQHRLDPTEAVHQFEAK</sequence>
<dbReference type="EMBL" id="CP100355">
    <property type="protein sequence ID" value="UTF53266.1"/>
    <property type="molecule type" value="Genomic_DNA"/>
</dbReference>
<accession>A0A9E7N9H7</accession>
<organism evidence="1 2">
    <name type="scientific">Natronosalvus rutilus</name>
    <dbReference type="NCBI Taxonomy" id="2953753"/>
    <lineage>
        <taxon>Archaea</taxon>
        <taxon>Methanobacteriati</taxon>
        <taxon>Methanobacteriota</taxon>
        <taxon>Stenosarchaea group</taxon>
        <taxon>Halobacteria</taxon>
        <taxon>Halobacteriales</taxon>
        <taxon>Natrialbaceae</taxon>
        <taxon>Natronosalvus</taxon>
    </lineage>
</organism>
<dbReference type="AlphaFoldDB" id="A0A9E7N9H7"/>
<gene>
    <name evidence="1" type="ORF">NGM29_16055</name>
</gene>
<evidence type="ECO:0000313" key="2">
    <source>
        <dbReference type="Proteomes" id="UP001056855"/>
    </source>
</evidence>
<proteinExistence type="predicted"/>
<protein>
    <submittedName>
        <fullName evidence="1">Uncharacterized protein</fullName>
    </submittedName>
</protein>
<dbReference type="RefSeq" id="WP_254157574.1">
    <property type="nucleotide sequence ID" value="NZ_CP100355.1"/>
</dbReference>
<dbReference type="Proteomes" id="UP001056855">
    <property type="component" value="Chromosome"/>
</dbReference>
<evidence type="ECO:0000313" key="1">
    <source>
        <dbReference type="EMBL" id="UTF53266.1"/>
    </source>
</evidence>
<dbReference type="GeneID" id="73291591"/>
<keyword evidence="2" id="KW-1185">Reference proteome</keyword>
<name>A0A9E7N9H7_9EURY</name>
<dbReference type="KEGG" id="sawl:NGM29_16055"/>